<evidence type="ECO:0000313" key="2">
    <source>
        <dbReference type="EMBL" id="CAF0998381.1"/>
    </source>
</evidence>
<proteinExistence type="predicted"/>
<evidence type="ECO:0000313" key="4">
    <source>
        <dbReference type="Proteomes" id="UP000663829"/>
    </source>
</evidence>
<reference evidence="2" key="1">
    <citation type="submission" date="2021-02" db="EMBL/GenBank/DDBJ databases">
        <authorList>
            <person name="Nowell W R."/>
        </authorList>
    </citation>
    <scope>NUCLEOTIDE SEQUENCE</scope>
</reference>
<evidence type="ECO:0000256" key="1">
    <source>
        <dbReference type="SAM" id="SignalP"/>
    </source>
</evidence>
<keyword evidence="1" id="KW-0732">Signal</keyword>
<name>A0A814GM88_9BILA</name>
<sequence length="145" mass="16692">MELSFLLVLGVLQFNTNANVFGQLPANYILFLAPHERGHLNPILEIAKQLTFSDKIKEYDVIVAVPSLADVKVAKWVTNEGLQYLEAGTSNITLENMHNFALYSQKKANYFGKKYAESMSNNLEEYIREFLWRCRQSRESIKKTI</sequence>
<feature type="signal peptide" evidence="1">
    <location>
        <begin position="1"/>
        <end position="18"/>
    </location>
</feature>
<accession>A0A814GM88</accession>
<dbReference type="EMBL" id="CAJOBC010003161">
    <property type="protein sequence ID" value="CAF3769913.1"/>
    <property type="molecule type" value="Genomic_DNA"/>
</dbReference>
<dbReference type="AlphaFoldDB" id="A0A814GM88"/>
<dbReference type="Proteomes" id="UP000681722">
    <property type="component" value="Unassembled WGS sequence"/>
</dbReference>
<dbReference type="Proteomes" id="UP000663829">
    <property type="component" value="Unassembled WGS sequence"/>
</dbReference>
<keyword evidence="4" id="KW-1185">Reference proteome</keyword>
<evidence type="ECO:0000313" key="3">
    <source>
        <dbReference type="EMBL" id="CAF3769913.1"/>
    </source>
</evidence>
<dbReference type="EMBL" id="CAJNOQ010003160">
    <property type="protein sequence ID" value="CAF0998381.1"/>
    <property type="molecule type" value="Genomic_DNA"/>
</dbReference>
<comment type="caution">
    <text evidence="2">The sequence shown here is derived from an EMBL/GenBank/DDBJ whole genome shotgun (WGS) entry which is preliminary data.</text>
</comment>
<gene>
    <name evidence="2" type="ORF">GPM918_LOCUS13621</name>
    <name evidence="3" type="ORF">SRO942_LOCUS13623</name>
</gene>
<protein>
    <submittedName>
        <fullName evidence="2">Uncharacterized protein</fullName>
    </submittedName>
</protein>
<feature type="chain" id="PRO_5035600289" evidence="1">
    <location>
        <begin position="19"/>
        <end position="145"/>
    </location>
</feature>
<organism evidence="2 4">
    <name type="scientific">Didymodactylos carnosus</name>
    <dbReference type="NCBI Taxonomy" id="1234261"/>
    <lineage>
        <taxon>Eukaryota</taxon>
        <taxon>Metazoa</taxon>
        <taxon>Spiralia</taxon>
        <taxon>Gnathifera</taxon>
        <taxon>Rotifera</taxon>
        <taxon>Eurotatoria</taxon>
        <taxon>Bdelloidea</taxon>
        <taxon>Philodinida</taxon>
        <taxon>Philodinidae</taxon>
        <taxon>Didymodactylos</taxon>
    </lineage>
</organism>